<keyword evidence="2" id="KW-0472">Membrane</keyword>
<feature type="transmembrane region" description="Helical" evidence="2">
    <location>
        <begin position="28"/>
        <end position="50"/>
    </location>
</feature>
<feature type="domain" description="AprE-like beta-barrel" evidence="3">
    <location>
        <begin position="299"/>
        <end position="399"/>
    </location>
</feature>
<dbReference type="InterPro" id="IPR050739">
    <property type="entry name" value="MFP"/>
</dbReference>
<dbReference type="EMBL" id="JAESHT010000016">
    <property type="protein sequence ID" value="MBL3674970.1"/>
    <property type="molecule type" value="Genomic_DNA"/>
</dbReference>
<keyword evidence="2" id="KW-0812">Transmembrane</keyword>
<keyword evidence="5" id="KW-1185">Reference proteome</keyword>
<dbReference type="RefSeq" id="WP_191312744.1">
    <property type="nucleotide sequence ID" value="NZ_BNCL01000030.1"/>
</dbReference>
<keyword evidence="1" id="KW-0175">Coiled coil</keyword>
<dbReference type="Pfam" id="PF26002">
    <property type="entry name" value="Beta-barrel_AprE"/>
    <property type="match status" value="1"/>
</dbReference>
<keyword evidence="2" id="KW-1133">Transmembrane helix</keyword>
<dbReference type="Proteomes" id="UP000644749">
    <property type="component" value="Unassembled WGS sequence"/>
</dbReference>
<dbReference type="SUPFAM" id="SSF51230">
    <property type="entry name" value="Single hybrid motif"/>
    <property type="match status" value="1"/>
</dbReference>
<proteinExistence type="predicted"/>
<protein>
    <submittedName>
        <fullName evidence="4">HlyD family efflux transporter periplasmic adaptor subunit</fullName>
    </submittedName>
</protein>
<evidence type="ECO:0000259" key="3">
    <source>
        <dbReference type="Pfam" id="PF26002"/>
    </source>
</evidence>
<evidence type="ECO:0000313" key="4">
    <source>
        <dbReference type="EMBL" id="MBL3674970.1"/>
    </source>
</evidence>
<gene>
    <name evidence="4" type="ORF">JL111_15930</name>
</gene>
<reference evidence="4 5" key="1">
    <citation type="submission" date="2021-01" db="EMBL/GenBank/DDBJ databases">
        <title>011410 draft genome.</title>
        <authorList>
            <person name="Lang L."/>
        </authorList>
    </citation>
    <scope>NUCLEOTIDE SEQUENCE [LARGE SCALE GENOMIC DNA]</scope>
    <source>
        <strain evidence="4 5">KCTC 42845</strain>
    </source>
</reference>
<evidence type="ECO:0000256" key="2">
    <source>
        <dbReference type="SAM" id="Phobius"/>
    </source>
</evidence>
<dbReference type="InterPro" id="IPR011053">
    <property type="entry name" value="Single_hybrid_motif"/>
</dbReference>
<sequence>MECPLFRPESVEARRLAWLGRPMVLNAVPVSAFAAFSVLFTVGLAALLILGDYSRRVQIAGQLLPTDGLSRLTAPQAGRIVDLRVQEGDEVSRDDVLYLIGIDSTTRLGNTQDSVSRLLRRQHDELTGKLQRQARIDRLEKARLADDRIAARREAEALIAEVAAIDDYLAQLDRTVEQQQDLLSKGLARASDVETRLQSRNAERARLAALKRERLQLDAQIASLGHEIDGFDLAAGERLSEIRRAILDVERELSETEALREITVRAPRDGVVTGILAQPGQTVAAADPLLTVMPSDRPLVAKLLVTSDAIGFLRTGSPVLLRYQAFPYQKFGQHPGRVAVISRAALNLSDLSNIQTTQGKADTAGPLYLVTVEPDAQAVSAYGREEPLQPGMQVEAHVLVDRRPLYQWILEPVFSLRGTLAAASGTGT</sequence>
<evidence type="ECO:0000313" key="5">
    <source>
        <dbReference type="Proteomes" id="UP000644749"/>
    </source>
</evidence>
<dbReference type="PRINTS" id="PR01490">
    <property type="entry name" value="RTXTOXIND"/>
</dbReference>
<accession>A0ABS1S8T7</accession>
<dbReference type="InterPro" id="IPR058982">
    <property type="entry name" value="Beta-barrel_AprE"/>
</dbReference>
<dbReference type="PANTHER" id="PTHR30386:SF28">
    <property type="entry name" value="EXPORTED PROTEIN"/>
    <property type="match status" value="1"/>
</dbReference>
<organism evidence="4 5">
    <name type="scientific">Paracoccus aerius</name>
    <dbReference type="NCBI Taxonomy" id="1915382"/>
    <lineage>
        <taxon>Bacteria</taxon>
        <taxon>Pseudomonadati</taxon>
        <taxon>Pseudomonadota</taxon>
        <taxon>Alphaproteobacteria</taxon>
        <taxon>Rhodobacterales</taxon>
        <taxon>Paracoccaceae</taxon>
        <taxon>Paracoccus</taxon>
    </lineage>
</organism>
<feature type="coiled-coil region" evidence="1">
    <location>
        <begin position="200"/>
        <end position="259"/>
    </location>
</feature>
<name>A0ABS1S8T7_9RHOB</name>
<evidence type="ECO:0000256" key="1">
    <source>
        <dbReference type="SAM" id="Coils"/>
    </source>
</evidence>
<dbReference type="Gene3D" id="2.40.50.100">
    <property type="match status" value="1"/>
</dbReference>
<comment type="caution">
    <text evidence="4">The sequence shown here is derived from an EMBL/GenBank/DDBJ whole genome shotgun (WGS) entry which is preliminary data.</text>
</comment>
<dbReference type="PANTHER" id="PTHR30386">
    <property type="entry name" value="MEMBRANE FUSION SUBUNIT OF EMRAB-TOLC MULTIDRUG EFFLUX PUMP"/>
    <property type="match status" value="1"/>
</dbReference>